<dbReference type="AlphaFoldDB" id="Q1YYA8"/>
<organism evidence="2 3">
    <name type="scientific">Photobacterium profundum 3TCK</name>
    <dbReference type="NCBI Taxonomy" id="314280"/>
    <lineage>
        <taxon>Bacteria</taxon>
        <taxon>Pseudomonadati</taxon>
        <taxon>Pseudomonadota</taxon>
        <taxon>Gammaproteobacteria</taxon>
        <taxon>Vibrionales</taxon>
        <taxon>Vibrionaceae</taxon>
        <taxon>Photobacterium</taxon>
    </lineage>
</organism>
<evidence type="ECO:0000256" key="1">
    <source>
        <dbReference type="SAM" id="Phobius"/>
    </source>
</evidence>
<dbReference type="Proteomes" id="UP000003789">
    <property type="component" value="Unassembled WGS sequence"/>
</dbReference>
<feature type="transmembrane region" description="Helical" evidence="1">
    <location>
        <begin position="6"/>
        <end position="27"/>
    </location>
</feature>
<comment type="caution">
    <text evidence="2">The sequence shown here is derived from an EMBL/GenBank/DDBJ whole genome shotgun (WGS) entry which is preliminary data.</text>
</comment>
<gene>
    <name evidence="2" type="ORF">P3TCK_09083</name>
</gene>
<name>Q1YYA8_9GAMM</name>
<protein>
    <submittedName>
        <fullName evidence="2">Uncharacterized protein</fullName>
    </submittedName>
</protein>
<evidence type="ECO:0000313" key="2">
    <source>
        <dbReference type="EMBL" id="EAS41298.1"/>
    </source>
</evidence>
<proteinExistence type="predicted"/>
<sequence length="35" mass="3877">MYWIHHHHMIIAFIGLLAAFGVGLLGISKQGKSTK</sequence>
<reference evidence="2 3" key="1">
    <citation type="submission" date="2006-03" db="EMBL/GenBank/DDBJ databases">
        <authorList>
            <person name="Bartlett D.H."/>
            <person name="Valle G."/>
            <person name="Lauro F.M."/>
            <person name="Vezzi A."/>
            <person name="Simonato F."/>
            <person name="Eloe E."/>
            <person name="Vitulo N."/>
            <person name="Stratton T.K."/>
            <person name="D'angelo M."/>
            <person name="Ferriera S."/>
            <person name="Johnson J."/>
            <person name="Kravitz S."/>
            <person name="Beeson K."/>
            <person name="Sutton G."/>
            <person name="Rogers Y."/>
            <person name="Friedman R."/>
            <person name="Frazier M."/>
            <person name="Venter J.C."/>
        </authorList>
    </citation>
    <scope>NUCLEOTIDE SEQUENCE [LARGE SCALE GENOMIC DNA]</scope>
    <source>
        <strain evidence="2 3">3TCK</strain>
    </source>
</reference>
<accession>Q1YYA8</accession>
<keyword evidence="1" id="KW-0472">Membrane</keyword>
<keyword evidence="1" id="KW-0812">Transmembrane</keyword>
<dbReference type="EMBL" id="AAPH01000037">
    <property type="protein sequence ID" value="EAS41298.1"/>
    <property type="molecule type" value="Genomic_DNA"/>
</dbReference>
<keyword evidence="1" id="KW-1133">Transmembrane helix</keyword>
<evidence type="ECO:0000313" key="3">
    <source>
        <dbReference type="Proteomes" id="UP000003789"/>
    </source>
</evidence>
<dbReference type="HOGENOM" id="CLU_3366448_0_0_6"/>